<dbReference type="PIRSF" id="PIRSF015244">
    <property type="entry name" value="UCP015244"/>
    <property type="match status" value="1"/>
</dbReference>
<dbReference type="Gene3D" id="3.40.630.10">
    <property type="entry name" value="Zn peptidases"/>
    <property type="match status" value="1"/>
</dbReference>
<dbReference type="InterPro" id="IPR032589">
    <property type="entry name" value="DUF4910"/>
</dbReference>
<dbReference type="InterPro" id="IPR012353">
    <property type="entry name" value="UCP015244"/>
</dbReference>
<feature type="domain" description="UCP01524 winged helix-turn-helix" evidence="2">
    <location>
        <begin position="351"/>
        <end position="427"/>
    </location>
</feature>
<dbReference type="InterPro" id="IPR032610">
    <property type="entry name" value="DUF2172"/>
</dbReference>
<dbReference type="STRING" id="1798496.A3C94_01080"/>
<sequence length="429" mass="47195">MNGGGKRMHELAARLFPLCRSITGNGVRATLGILKESLPLTVHEVPSGTRVFDWTVPPEWNINSAWIRDSKGNTIVDFSNNNLHVVGYSPPVDARLSLAELQEHLHSIPEQPDAIPYVTSYYKERWGFCMAHRARKALADGAYQVRIDSTLAPGSLTYGELILPGKSEKEVFLSTYICHPSMANNELSGPVVTAALANWLMSASHRYTYRIIFIPETIGSLAYLSKNLDVMKKNIIAGFNITCVGDDCAYSYLPSRSGTTRADYAALRVLRARHPDFIRYSFLERGGDERQYCSPGVDLPVVSIMRSKYGTYPEYHTSLDDLRLVTPSGLQGGLDVLKECIEWIENNPTYHAVHCGEPQLAKHGLYPTIVDSGGALSVDIPLLQNLQNVLAYADGAHDIPTIAEICNVPEADIQSAVASLMEAGLLVDS</sequence>
<dbReference type="InterPro" id="IPR036388">
    <property type="entry name" value="WH-like_DNA-bd_sf"/>
</dbReference>
<dbReference type="Proteomes" id="UP000177232">
    <property type="component" value="Unassembled WGS sequence"/>
</dbReference>
<name>A0A1F6DSU9_9BACT</name>
<evidence type="ECO:0000259" key="1">
    <source>
        <dbReference type="Pfam" id="PF09940"/>
    </source>
</evidence>
<feature type="domain" description="DUF2172" evidence="1">
    <location>
        <begin position="59"/>
        <end position="150"/>
    </location>
</feature>
<keyword evidence="4" id="KW-0031">Aminopeptidase</keyword>
<evidence type="ECO:0000313" key="4">
    <source>
        <dbReference type="EMBL" id="OGG64525.1"/>
    </source>
</evidence>
<proteinExistence type="predicted"/>
<keyword evidence="4" id="KW-0378">Hydrolase</keyword>
<dbReference type="Pfam" id="PF09940">
    <property type="entry name" value="DUF2172"/>
    <property type="match status" value="1"/>
</dbReference>
<dbReference type="Pfam" id="PF16254">
    <property type="entry name" value="DUF4910"/>
    <property type="match status" value="1"/>
</dbReference>
<dbReference type="Pfam" id="PF16221">
    <property type="entry name" value="HTH_47"/>
    <property type="match status" value="1"/>
</dbReference>
<dbReference type="Gene3D" id="3.50.30.90">
    <property type="match status" value="1"/>
</dbReference>
<dbReference type="AlphaFoldDB" id="A0A1F6DSU9"/>
<accession>A0A1F6DSU9</accession>
<evidence type="ECO:0000313" key="5">
    <source>
        <dbReference type="Proteomes" id="UP000177232"/>
    </source>
</evidence>
<reference evidence="4 5" key="1">
    <citation type="journal article" date="2016" name="Nat. Commun.">
        <title>Thousands of microbial genomes shed light on interconnected biogeochemical processes in an aquifer system.</title>
        <authorList>
            <person name="Anantharaman K."/>
            <person name="Brown C.T."/>
            <person name="Hug L.A."/>
            <person name="Sharon I."/>
            <person name="Castelle C.J."/>
            <person name="Probst A.J."/>
            <person name="Thomas B.C."/>
            <person name="Singh A."/>
            <person name="Wilkins M.J."/>
            <person name="Karaoz U."/>
            <person name="Brodie E.L."/>
            <person name="Williams K.H."/>
            <person name="Hubbard S.S."/>
            <person name="Banfield J.F."/>
        </authorList>
    </citation>
    <scope>NUCLEOTIDE SEQUENCE [LARGE SCALE GENOMIC DNA]</scope>
</reference>
<comment type="caution">
    <text evidence="4">The sequence shown here is derived from an EMBL/GenBank/DDBJ whole genome shotgun (WGS) entry which is preliminary data.</text>
</comment>
<dbReference type="Gene3D" id="1.10.10.10">
    <property type="entry name" value="Winged helix-like DNA-binding domain superfamily/Winged helix DNA-binding domain"/>
    <property type="match status" value="1"/>
</dbReference>
<feature type="domain" description="DUF4910" evidence="3">
    <location>
        <begin position="9"/>
        <end position="347"/>
    </location>
</feature>
<evidence type="ECO:0000259" key="3">
    <source>
        <dbReference type="Pfam" id="PF16254"/>
    </source>
</evidence>
<organism evidence="4 5">
    <name type="scientific">Candidatus Kaiserbacteria bacterium RIFCSPHIGHO2_02_FULL_55_17</name>
    <dbReference type="NCBI Taxonomy" id="1798496"/>
    <lineage>
        <taxon>Bacteria</taxon>
        <taxon>Candidatus Kaiseribacteriota</taxon>
    </lineage>
</organism>
<dbReference type="CDD" id="cd05644">
    <property type="entry name" value="M28_like"/>
    <property type="match status" value="1"/>
</dbReference>
<dbReference type="GO" id="GO:0004177">
    <property type="term" value="F:aminopeptidase activity"/>
    <property type="evidence" value="ECO:0007669"/>
    <property type="project" value="UniProtKB-KW"/>
</dbReference>
<gene>
    <name evidence="4" type="ORF">A3C94_01080</name>
</gene>
<dbReference type="EMBL" id="MFLJ01000019">
    <property type="protein sequence ID" value="OGG64525.1"/>
    <property type="molecule type" value="Genomic_DNA"/>
</dbReference>
<dbReference type="SUPFAM" id="SSF53187">
    <property type="entry name" value="Zn-dependent exopeptidases"/>
    <property type="match status" value="1"/>
</dbReference>
<evidence type="ECO:0000259" key="2">
    <source>
        <dbReference type="Pfam" id="PF16221"/>
    </source>
</evidence>
<protein>
    <submittedName>
        <fullName evidence="4">Aminopeptidase</fullName>
    </submittedName>
</protein>
<keyword evidence="4" id="KW-0645">Protease</keyword>
<dbReference type="InterPro" id="IPR032622">
    <property type="entry name" value="UCP01524_HTH"/>
</dbReference>